<accession>A0ABQ1UCI2</accession>
<dbReference type="Proteomes" id="UP000632273">
    <property type="component" value="Unassembled WGS sequence"/>
</dbReference>
<sequence>MKFLPTLLGLVALASSPVLAQSQQASLQSLDEAYGFHGARFEKDTSAFKDLALAEKAGNTRYYRRTGEVKKLGEGDVADITYGFYKGKLAVVMLKTQGAKNSRAVLAALRQQAGPGVQGSPFAQRYSWNAKLVHMSYEENAMSNDAVVLLTCKKMKEQELKQSLRTQPTTMVR</sequence>
<proteinExistence type="predicted"/>
<evidence type="ECO:0000313" key="2">
    <source>
        <dbReference type="EMBL" id="GGF15464.1"/>
    </source>
</evidence>
<name>A0ABQ1UCI2_9BACT</name>
<keyword evidence="3" id="KW-1185">Reference proteome</keyword>
<comment type="caution">
    <text evidence="2">The sequence shown here is derived from an EMBL/GenBank/DDBJ whole genome shotgun (WGS) entry which is preliminary data.</text>
</comment>
<protein>
    <submittedName>
        <fullName evidence="2">Uncharacterized protein</fullName>
    </submittedName>
</protein>
<keyword evidence="1" id="KW-0732">Signal</keyword>
<gene>
    <name evidence="2" type="ORF">GCM10011383_28460</name>
</gene>
<feature type="signal peptide" evidence="1">
    <location>
        <begin position="1"/>
        <end position="20"/>
    </location>
</feature>
<organism evidence="2 3">
    <name type="scientific">Hymenobacter cavernae</name>
    <dbReference type="NCBI Taxonomy" id="2044852"/>
    <lineage>
        <taxon>Bacteria</taxon>
        <taxon>Pseudomonadati</taxon>
        <taxon>Bacteroidota</taxon>
        <taxon>Cytophagia</taxon>
        <taxon>Cytophagales</taxon>
        <taxon>Hymenobacteraceae</taxon>
        <taxon>Hymenobacter</taxon>
    </lineage>
</organism>
<evidence type="ECO:0000313" key="3">
    <source>
        <dbReference type="Proteomes" id="UP000632273"/>
    </source>
</evidence>
<reference evidence="3" key="1">
    <citation type="journal article" date="2019" name="Int. J. Syst. Evol. Microbiol.">
        <title>The Global Catalogue of Microorganisms (GCM) 10K type strain sequencing project: providing services to taxonomists for standard genome sequencing and annotation.</title>
        <authorList>
            <consortium name="The Broad Institute Genomics Platform"/>
            <consortium name="The Broad Institute Genome Sequencing Center for Infectious Disease"/>
            <person name="Wu L."/>
            <person name="Ma J."/>
        </authorList>
    </citation>
    <scope>NUCLEOTIDE SEQUENCE [LARGE SCALE GENOMIC DNA]</scope>
    <source>
        <strain evidence="3">CGMCC 1.15197</strain>
    </source>
</reference>
<evidence type="ECO:0000256" key="1">
    <source>
        <dbReference type="SAM" id="SignalP"/>
    </source>
</evidence>
<dbReference type="EMBL" id="BMHT01000005">
    <property type="protein sequence ID" value="GGF15464.1"/>
    <property type="molecule type" value="Genomic_DNA"/>
</dbReference>
<feature type="chain" id="PRO_5046454846" evidence="1">
    <location>
        <begin position="21"/>
        <end position="173"/>
    </location>
</feature>
<dbReference type="RefSeq" id="WP_188814696.1">
    <property type="nucleotide sequence ID" value="NZ_BMHT01000005.1"/>
</dbReference>